<dbReference type="SUPFAM" id="SSF53649">
    <property type="entry name" value="Alkaline phosphatase-like"/>
    <property type="match status" value="1"/>
</dbReference>
<dbReference type="OrthoDB" id="103349at2759"/>
<dbReference type="InterPro" id="IPR000917">
    <property type="entry name" value="Sulfatase_N"/>
</dbReference>
<feature type="transmembrane region" description="Helical" evidence="2">
    <location>
        <begin position="79"/>
        <end position="99"/>
    </location>
</feature>
<evidence type="ECO:0000256" key="1">
    <source>
        <dbReference type="SAM" id="MobiDB-lite"/>
    </source>
</evidence>
<evidence type="ECO:0000259" key="3">
    <source>
        <dbReference type="Pfam" id="PF00884"/>
    </source>
</evidence>
<dbReference type="AlphaFoldDB" id="A0A6A6YSS5"/>
<feature type="transmembrane region" description="Helical" evidence="2">
    <location>
        <begin position="185"/>
        <end position="204"/>
    </location>
</feature>
<name>A0A6A6YSS5_9PEZI</name>
<keyword evidence="2" id="KW-1133">Transmembrane helix</keyword>
<evidence type="ECO:0000313" key="6">
    <source>
        <dbReference type="RefSeq" id="XP_033578785.1"/>
    </source>
</evidence>
<reference evidence="6" key="3">
    <citation type="submission" date="2025-04" db="UniProtKB">
        <authorList>
            <consortium name="RefSeq"/>
        </authorList>
    </citation>
    <scope>IDENTIFICATION</scope>
    <source>
        <strain evidence="6">CBS 304.34</strain>
    </source>
</reference>
<organism evidence="4">
    <name type="scientific">Mytilinidion resinicola</name>
    <dbReference type="NCBI Taxonomy" id="574789"/>
    <lineage>
        <taxon>Eukaryota</taxon>
        <taxon>Fungi</taxon>
        <taxon>Dikarya</taxon>
        <taxon>Ascomycota</taxon>
        <taxon>Pezizomycotina</taxon>
        <taxon>Dothideomycetes</taxon>
        <taxon>Pleosporomycetidae</taxon>
        <taxon>Mytilinidiales</taxon>
        <taxon>Mytilinidiaceae</taxon>
        <taxon>Mytilinidion</taxon>
    </lineage>
</organism>
<feature type="transmembrane region" description="Helical" evidence="2">
    <location>
        <begin position="126"/>
        <end position="144"/>
    </location>
</feature>
<accession>A0A6A6YSS5</accession>
<dbReference type="RefSeq" id="XP_033578785.1">
    <property type="nucleotide sequence ID" value="XM_033717732.1"/>
</dbReference>
<dbReference type="PANTHER" id="PTHR43751:SF3">
    <property type="entry name" value="SULFATASE N-TERMINAL DOMAIN-CONTAINING PROTEIN"/>
    <property type="match status" value="1"/>
</dbReference>
<evidence type="ECO:0000313" key="4">
    <source>
        <dbReference type="EMBL" id="KAF2811821.1"/>
    </source>
</evidence>
<dbReference type="EMBL" id="MU003698">
    <property type="protein sequence ID" value="KAF2811821.1"/>
    <property type="molecule type" value="Genomic_DNA"/>
</dbReference>
<dbReference type="Gene3D" id="3.40.720.10">
    <property type="entry name" value="Alkaline Phosphatase, subunit A"/>
    <property type="match status" value="1"/>
</dbReference>
<gene>
    <name evidence="4 6" type="ORF">BDZ99DRAFT_440765</name>
</gene>
<dbReference type="GeneID" id="54458625"/>
<dbReference type="Proteomes" id="UP000504636">
    <property type="component" value="Unplaced"/>
</dbReference>
<feature type="domain" description="Sulfatase N-terminal" evidence="3">
    <location>
        <begin position="374"/>
        <end position="689"/>
    </location>
</feature>
<feature type="region of interest" description="Disordered" evidence="1">
    <location>
        <begin position="833"/>
        <end position="852"/>
    </location>
</feature>
<keyword evidence="5" id="KW-1185">Reference proteome</keyword>
<reference evidence="6" key="2">
    <citation type="submission" date="2020-04" db="EMBL/GenBank/DDBJ databases">
        <authorList>
            <consortium name="NCBI Genome Project"/>
        </authorList>
    </citation>
    <scope>NUCLEOTIDE SEQUENCE</scope>
    <source>
        <strain evidence="6">CBS 304.34</strain>
    </source>
</reference>
<dbReference type="InterPro" id="IPR052701">
    <property type="entry name" value="GAG_Ulvan_Degrading_Sulfatases"/>
</dbReference>
<feature type="transmembrane region" description="Helical" evidence="2">
    <location>
        <begin position="35"/>
        <end position="59"/>
    </location>
</feature>
<reference evidence="4 6" key="1">
    <citation type="journal article" date="2020" name="Stud. Mycol.">
        <title>101 Dothideomycetes genomes: a test case for predicting lifestyles and emergence of pathogens.</title>
        <authorList>
            <person name="Haridas S."/>
            <person name="Albert R."/>
            <person name="Binder M."/>
            <person name="Bloem J."/>
            <person name="Labutti K."/>
            <person name="Salamov A."/>
            <person name="Andreopoulos B."/>
            <person name="Baker S."/>
            <person name="Barry K."/>
            <person name="Bills G."/>
            <person name="Bluhm B."/>
            <person name="Cannon C."/>
            <person name="Castanera R."/>
            <person name="Culley D."/>
            <person name="Daum C."/>
            <person name="Ezra D."/>
            <person name="Gonzalez J."/>
            <person name="Henrissat B."/>
            <person name="Kuo A."/>
            <person name="Liang C."/>
            <person name="Lipzen A."/>
            <person name="Lutzoni F."/>
            <person name="Magnuson J."/>
            <person name="Mondo S."/>
            <person name="Nolan M."/>
            <person name="Ohm R."/>
            <person name="Pangilinan J."/>
            <person name="Park H.-J."/>
            <person name="Ramirez L."/>
            <person name="Alfaro M."/>
            <person name="Sun H."/>
            <person name="Tritt A."/>
            <person name="Yoshinaga Y."/>
            <person name="Zwiers L.-H."/>
            <person name="Turgeon B."/>
            <person name="Goodwin S."/>
            <person name="Spatafora J."/>
            <person name="Crous P."/>
            <person name="Grigoriev I."/>
        </authorList>
    </citation>
    <scope>NUCLEOTIDE SEQUENCE</scope>
    <source>
        <strain evidence="4 6">CBS 304.34</strain>
    </source>
</reference>
<dbReference type="Pfam" id="PF00884">
    <property type="entry name" value="Sulfatase"/>
    <property type="match status" value="1"/>
</dbReference>
<evidence type="ECO:0000256" key="2">
    <source>
        <dbReference type="SAM" id="Phobius"/>
    </source>
</evidence>
<sequence length="852" mass="96264">MLDFFSFLWDTKFQFTLLIVSSFSSKLLHLYSHRISLPLILTTLYLPTFLLPDAILVVLSKTLLFRQDRSKLEVPRRIFGALLTLITASASAAQVSFYLETGGEVQWLAAGNFANDPAGMKLLMSGFPKFALALLCFVGISWLLTPRYYDFVDRVFGGIASAFKALRQVVFRKNVGYRPSRRRTLLTVLAVLAAVGACAVLQVVRPTTQPYAHMSGSLPFTLFGSLLFNARNSEFCLPRPPNPVGFPFEQLLANASWEQPVGNFAGWMPQSAKCIARNGTDNLKFYDPSCDPLRVSNLDQDILGSLGDAFANDEKRPSIKHVVVLTLESTRKDIFPFKKESRIHDIIQESWSRFDDMHELDEKLFEMTPIASLLTGESMGFADLAIDEVHGAAPAKWTDRFNESFGGINVQGAYTGAGYTFKSLVGGHCGVEPLPVDFTEEVKGHIYQPCIPHILDLFNKHPNETAPKEERDAGEKDFLSSDWESVIVQSITDQFDSQDILDDHMGFRKAIMKSTLLNSSSKYYPPKQPESNYFGFPETEVLPYMRDLFTDAEARNKRLFLSHITSSTHHPYSTPKQWGKDEDYMARNRWGAEDSFNAYLNTVKYQDEWIYTIFNMLEEVGVLDETLVVLVGDHGMTFDTIDGSTSTFENGHVNNFRVPLLFVHPNLPRVQLTAKTTSISIIPTLLDLLIQTHSLDAPAIETAQQLIQQYQGQSLIRTFVPEKDGRQLWYFGVINPGGSVMVISSAATSYRLVFPLCSSSELRFTDVAKDPAEEHAIEGWTIEKLVKKVKKDMKGEEGEAAVEWIQKAEMLGRWWFWEQRERWDYHLAAKGTDRSAKNAGGGERKKHWWETR</sequence>
<dbReference type="PANTHER" id="PTHR43751">
    <property type="entry name" value="SULFATASE"/>
    <property type="match status" value="1"/>
</dbReference>
<protein>
    <submittedName>
        <fullName evidence="4 6">Alkaline phosphatase-like protein</fullName>
    </submittedName>
</protein>
<proteinExistence type="predicted"/>
<keyword evidence="2" id="KW-0472">Membrane</keyword>
<dbReference type="InterPro" id="IPR017850">
    <property type="entry name" value="Alkaline_phosphatase_core_sf"/>
</dbReference>
<evidence type="ECO:0000313" key="5">
    <source>
        <dbReference type="Proteomes" id="UP000504636"/>
    </source>
</evidence>
<keyword evidence="2" id="KW-0812">Transmembrane</keyword>